<feature type="compositionally biased region" description="Low complexity" evidence="1">
    <location>
        <begin position="22"/>
        <end position="34"/>
    </location>
</feature>
<protein>
    <submittedName>
        <fullName evidence="2">Uncharacterized protein</fullName>
    </submittedName>
</protein>
<reference evidence="2 3" key="1">
    <citation type="submission" date="2016-09" db="EMBL/GenBank/DDBJ databases">
        <title>Extensive genetic diversity and differential bi-allelic expression allows diatom success in the polar Southern Ocean.</title>
        <authorList>
            <consortium name="DOE Joint Genome Institute"/>
            <person name="Mock T."/>
            <person name="Otillar R.P."/>
            <person name="Strauss J."/>
            <person name="Dupont C."/>
            <person name="Frickenhaus S."/>
            <person name="Maumus F."/>
            <person name="Mcmullan M."/>
            <person name="Sanges R."/>
            <person name="Schmutz J."/>
            <person name="Toseland A."/>
            <person name="Valas R."/>
            <person name="Veluchamy A."/>
            <person name="Ward B.J."/>
            <person name="Allen A."/>
            <person name="Barry K."/>
            <person name="Falciatore A."/>
            <person name="Ferrante M."/>
            <person name="Fortunato A.E."/>
            <person name="Gloeckner G."/>
            <person name="Gruber A."/>
            <person name="Hipkin R."/>
            <person name="Janech M."/>
            <person name="Kroth P."/>
            <person name="Leese F."/>
            <person name="Lindquist E."/>
            <person name="Lyon B.R."/>
            <person name="Martin J."/>
            <person name="Mayer C."/>
            <person name="Parker M."/>
            <person name="Quesneville H."/>
            <person name="Raymond J."/>
            <person name="Uhlig C."/>
            <person name="Valentin K.U."/>
            <person name="Worden A.Z."/>
            <person name="Armbrust E.V."/>
            <person name="Bowler C."/>
            <person name="Green B."/>
            <person name="Moulton V."/>
            <person name="Van Oosterhout C."/>
            <person name="Grigoriev I."/>
        </authorList>
    </citation>
    <scope>NUCLEOTIDE SEQUENCE [LARGE SCALE GENOMIC DNA]</scope>
    <source>
        <strain evidence="2 3">CCMP1102</strain>
    </source>
</reference>
<feature type="compositionally biased region" description="Basic and acidic residues" evidence="1">
    <location>
        <begin position="150"/>
        <end position="163"/>
    </location>
</feature>
<keyword evidence="3" id="KW-1185">Reference proteome</keyword>
<feature type="region of interest" description="Disordered" evidence="1">
    <location>
        <begin position="13"/>
        <end position="44"/>
    </location>
</feature>
<evidence type="ECO:0000313" key="2">
    <source>
        <dbReference type="EMBL" id="OEU11908.1"/>
    </source>
</evidence>
<accession>A0A1E7F137</accession>
<dbReference type="KEGG" id="fcy:FRACYDRAFT_245031"/>
<name>A0A1E7F137_9STRA</name>
<dbReference type="EMBL" id="KV784366">
    <property type="protein sequence ID" value="OEU11908.1"/>
    <property type="molecule type" value="Genomic_DNA"/>
</dbReference>
<organism evidence="2 3">
    <name type="scientific">Fragilariopsis cylindrus CCMP1102</name>
    <dbReference type="NCBI Taxonomy" id="635003"/>
    <lineage>
        <taxon>Eukaryota</taxon>
        <taxon>Sar</taxon>
        <taxon>Stramenopiles</taxon>
        <taxon>Ochrophyta</taxon>
        <taxon>Bacillariophyta</taxon>
        <taxon>Bacillariophyceae</taxon>
        <taxon>Bacillariophycidae</taxon>
        <taxon>Bacillariales</taxon>
        <taxon>Bacillariaceae</taxon>
        <taxon>Fragilariopsis</taxon>
    </lineage>
</organism>
<feature type="region of interest" description="Disordered" evidence="1">
    <location>
        <begin position="148"/>
        <end position="175"/>
    </location>
</feature>
<evidence type="ECO:0000313" key="3">
    <source>
        <dbReference type="Proteomes" id="UP000095751"/>
    </source>
</evidence>
<feature type="compositionally biased region" description="Polar residues" evidence="1">
    <location>
        <begin position="166"/>
        <end position="175"/>
    </location>
</feature>
<sequence length="187" mass="21250">MSRGILEQEITTYRQEQERNRSNSLPNNNSSAISRQLKRSRGESVDSAPTYRCICGNSKLSSAATATQTIASMPIPIPVTTNIMQEKSCPCTDYYKYKLSTWEMYHRIQEHRNRHTKSIHKSTCAHLSSPTDMVPTPNQCITSSSSAYRIDSKNNESEKRDMYEPSPTNNINGSDYANEGMLWELEL</sequence>
<dbReference type="Proteomes" id="UP000095751">
    <property type="component" value="Unassembled WGS sequence"/>
</dbReference>
<evidence type="ECO:0000256" key="1">
    <source>
        <dbReference type="SAM" id="MobiDB-lite"/>
    </source>
</evidence>
<gene>
    <name evidence="2" type="ORF">FRACYDRAFT_245031</name>
</gene>
<proteinExistence type="predicted"/>
<dbReference type="AlphaFoldDB" id="A0A1E7F137"/>
<dbReference type="InParanoid" id="A0A1E7F137"/>